<dbReference type="RefSeq" id="WP_209369680.1">
    <property type="nucleotide sequence ID" value="NZ_JAGIZA010000001.1"/>
</dbReference>
<reference evidence="2" key="1">
    <citation type="submission" date="2021-03" db="EMBL/GenBank/DDBJ databases">
        <authorList>
            <person name="So Y."/>
        </authorList>
    </citation>
    <scope>NUCLEOTIDE SEQUENCE</scope>
    <source>
        <strain evidence="2">SG15</strain>
    </source>
</reference>
<evidence type="ECO:0008006" key="4">
    <source>
        <dbReference type="Google" id="ProtNLM"/>
    </source>
</evidence>
<proteinExistence type="predicted"/>
<comment type="caution">
    <text evidence="2">The sequence shown here is derived from an EMBL/GenBank/DDBJ whole genome shotgun (WGS) entry which is preliminary data.</text>
</comment>
<name>A0A940MYU3_9PROT</name>
<accession>A0A940MYU3</accession>
<dbReference type="EMBL" id="JAGIZA010000001">
    <property type="protein sequence ID" value="MBP0491197.1"/>
    <property type="molecule type" value="Genomic_DNA"/>
</dbReference>
<evidence type="ECO:0000256" key="1">
    <source>
        <dbReference type="SAM" id="MobiDB-lite"/>
    </source>
</evidence>
<dbReference type="AlphaFoldDB" id="A0A940MYU3"/>
<evidence type="ECO:0000313" key="2">
    <source>
        <dbReference type="EMBL" id="MBP0491197.1"/>
    </source>
</evidence>
<protein>
    <recommendedName>
        <fullName evidence="4">Surface antigen domain-containing protein</fullName>
    </recommendedName>
</protein>
<keyword evidence="3" id="KW-1185">Reference proteome</keyword>
<feature type="region of interest" description="Disordered" evidence="1">
    <location>
        <begin position="1"/>
        <end position="21"/>
    </location>
</feature>
<evidence type="ECO:0000313" key="3">
    <source>
        <dbReference type="Proteomes" id="UP000677537"/>
    </source>
</evidence>
<gene>
    <name evidence="2" type="ORF">J5Y10_00230</name>
</gene>
<organism evidence="2 3">
    <name type="scientific">Roseomonas indoligenes</name>
    <dbReference type="NCBI Taxonomy" id="2820811"/>
    <lineage>
        <taxon>Bacteria</taxon>
        <taxon>Pseudomonadati</taxon>
        <taxon>Pseudomonadota</taxon>
        <taxon>Alphaproteobacteria</taxon>
        <taxon>Acetobacterales</taxon>
        <taxon>Roseomonadaceae</taxon>
        <taxon>Roseomonas</taxon>
    </lineage>
</organism>
<sequence>MKHAMPSGAAMEPSGVPALPASAASSRAGARRALLLLVALSPLAACTADPGQGNWWNPMGLANAPTSPPPATGVVLPVRAADPLAAFAARAEPGQTETVSGSAGVTTARLTRVYNAASGRECRELQFGSAGVPGGAPGATYCNDPTQGWVAARPLLRGGAVYRP</sequence>
<dbReference type="Proteomes" id="UP000677537">
    <property type="component" value="Unassembled WGS sequence"/>
</dbReference>